<gene>
    <name evidence="4" type="ORF">DASC09_013080</name>
</gene>
<organism evidence="4 5">
    <name type="scientific">Saccharomycopsis crataegensis</name>
    <dbReference type="NCBI Taxonomy" id="43959"/>
    <lineage>
        <taxon>Eukaryota</taxon>
        <taxon>Fungi</taxon>
        <taxon>Dikarya</taxon>
        <taxon>Ascomycota</taxon>
        <taxon>Saccharomycotina</taxon>
        <taxon>Saccharomycetes</taxon>
        <taxon>Saccharomycopsidaceae</taxon>
        <taxon>Saccharomycopsis</taxon>
    </lineage>
</organism>
<dbReference type="AlphaFoldDB" id="A0AAV5QGT9"/>
<dbReference type="EMBL" id="BTFZ01000002">
    <property type="protein sequence ID" value="GMM33983.1"/>
    <property type="molecule type" value="Genomic_DNA"/>
</dbReference>
<dbReference type="Proteomes" id="UP001360560">
    <property type="component" value="Unassembled WGS sequence"/>
</dbReference>
<dbReference type="PROSITE" id="PS50177">
    <property type="entry name" value="NTF2_DOMAIN"/>
    <property type="match status" value="1"/>
</dbReference>
<dbReference type="PANTHER" id="PTHR10693:SF20">
    <property type="entry name" value="AT27578P"/>
    <property type="match status" value="1"/>
</dbReference>
<evidence type="ECO:0000259" key="3">
    <source>
        <dbReference type="PROSITE" id="PS50177"/>
    </source>
</evidence>
<feature type="compositionally biased region" description="Polar residues" evidence="2">
    <location>
        <begin position="259"/>
        <end position="280"/>
    </location>
</feature>
<dbReference type="SUPFAM" id="SSF54427">
    <property type="entry name" value="NTF2-like"/>
    <property type="match status" value="1"/>
</dbReference>
<feature type="compositionally biased region" description="Basic and acidic residues" evidence="2">
    <location>
        <begin position="294"/>
        <end position="303"/>
    </location>
</feature>
<accession>A0AAV5QGT9</accession>
<feature type="region of interest" description="Disordered" evidence="2">
    <location>
        <begin position="232"/>
        <end position="371"/>
    </location>
</feature>
<evidence type="ECO:0000256" key="1">
    <source>
        <dbReference type="ARBA" id="ARBA00022884"/>
    </source>
</evidence>
<dbReference type="InterPro" id="IPR018222">
    <property type="entry name" value="Nuclear_transport_factor_2_euk"/>
</dbReference>
<dbReference type="GeneID" id="90071962"/>
<dbReference type="GO" id="GO:1990904">
    <property type="term" value="C:ribonucleoprotein complex"/>
    <property type="evidence" value="ECO:0007669"/>
    <property type="project" value="TreeGrafter"/>
</dbReference>
<dbReference type="GO" id="GO:0005829">
    <property type="term" value="C:cytosol"/>
    <property type="evidence" value="ECO:0007669"/>
    <property type="project" value="TreeGrafter"/>
</dbReference>
<feature type="domain" description="NTF2" evidence="3">
    <location>
        <begin position="24"/>
        <end position="157"/>
    </location>
</feature>
<dbReference type="InterPro" id="IPR039539">
    <property type="entry name" value="Ras_GTPase_bind_prot"/>
</dbReference>
<name>A0AAV5QGT9_9ASCO</name>
<dbReference type="RefSeq" id="XP_064850983.1">
    <property type="nucleotide sequence ID" value="XM_064994911.1"/>
</dbReference>
<reference evidence="4 5" key="1">
    <citation type="journal article" date="2023" name="Elife">
        <title>Identification of key yeast species and microbe-microbe interactions impacting larval growth of Drosophila in the wild.</title>
        <authorList>
            <person name="Mure A."/>
            <person name="Sugiura Y."/>
            <person name="Maeda R."/>
            <person name="Honda K."/>
            <person name="Sakurai N."/>
            <person name="Takahashi Y."/>
            <person name="Watada M."/>
            <person name="Katoh T."/>
            <person name="Gotoh A."/>
            <person name="Gotoh Y."/>
            <person name="Taniguchi I."/>
            <person name="Nakamura K."/>
            <person name="Hayashi T."/>
            <person name="Katayama T."/>
            <person name="Uemura T."/>
            <person name="Hattori Y."/>
        </authorList>
    </citation>
    <scope>NUCLEOTIDE SEQUENCE [LARGE SCALE GENOMIC DNA]</scope>
    <source>
        <strain evidence="4 5">SC-9</strain>
    </source>
</reference>
<proteinExistence type="predicted"/>
<keyword evidence="1" id="KW-0694">RNA-binding</keyword>
<comment type="caution">
    <text evidence="4">The sequence shown here is derived from an EMBL/GenBank/DDBJ whole genome shotgun (WGS) entry which is preliminary data.</text>
</comment>
<dbReference type="Gene3D" id="3.10.450.50">
    <property type="match status" value="1"/>
</dbReference>
<sequence>MSTAPTNNNTQSDDNTLKVTNEIIGWSFIRYYYENLSSSPADLYLSYSVDAQVVHDDYEAFLVEENQKLIEVKAKGAADVKEKIYSKMSAEDNYKVMVSHADILDIGLGGTSKTILIVVLGEIAKGDSPAFNFSQTFTITAVPNREVYDVTNDVFRFIPLDDEASFEETEDVAAKEDKVEAAVAVATEEKKEESDKELAKNIEEKKVDEQAAAITSPDPVIESDGMIECEKKESVEEPATADSTMDSTECIDEKKKDTSSAATSVGDISTAATSAVSTPGKNEEPPFQKTTPTQKKETVKNVEKQSSSTAKFSWAATAAKGANESKPLQEESKPKAKQSQLQQPKQKAAPKNAETSPVVKDTPKEAIKDDGFDVVSKRGAKNQTKKVKKTIQYESNVTAYPVYIRLEKVKTTDAELKTTLEAKYGKVYKCVIKDNIALVDFCSADSQESSIKAGQLEIANGKIKIEQRFSKPQKKPYFNHINGNKKKQNGVKTDKSA</sequence>
<feature type="compositionally biased region" description="Low complexity" evidence="2">
    <location>
        <begin position="337"/>
        <end position="351"/>
    </location>
</feature>
<keyword evidence="5" id="KW-1185">Reference proteome</keyword>
<evidence type="ECO:0000313" key="4">
    <source>
        <dbReference type="EMBL" id="GMM33983.1"/>
    </source>
</evidence>
<evidence type="ECO:0000256" key="2">
    <source>
        <dbReference type="SAM" id="MobiDB-lite"/>
    </source>
</evidence>
<dbReference type="Pfam" id="PF02136">
    <property type="entry name" value="NTF2"/>
    <property type="match status" value="1"/>
</dbReference>
<dbReference type="GO" id="GO:0003729">
    <property type="term" value="F:mRNA binding"/>
    <property type="evidence" value="ECO:0007669"/>
    <property type="project" value="TreeGrafter"/>
</dbReference>
<dbReference type="GO" id="GO:0016579">
    <property type="term" value="P:protein deubiquitination"/>
    <property type="evidence" value="ECO:0007669"/>
    <property type="project" value="TreeGrafter"/>
</dbReference>
<feature type="region of interest" description="Disordered" evidence="2">
    <location>
        <begin position="471"/>
        <end position="497"/>
    </location>
</feature>
<dbReference type="InterPro" id="IPR002075">
    <property type="entry name" value="NTF2_dom"/>
</dbReference>
<protein>
    <submittedName>
        <fullName evidence="4">Bre5 protein</fullName>
    </submittedName>
</protein>
<evidence type="ECO:0000313" key="5">
    <source>
        <dbReference type="Proteomes" id="UP001360560"/>
    </source>
</evidence>
<feature type="compositionally biased region" description="Basic and acidic residues" evidence="2">
    <location>
        <begin position="361"/>
        <end position="371"/>
    </location>
</feature>
<dbReference type="PANTHER" id="PTHR10693">
    <property type="entry name" value="RAS GTPASE-ACTIVATING PROTEIN-BINDING PROTEIN"/>
    <property type="match status" value="1"/>
</dbReference>
<dbReference type="InterPro" id="IPR032710">
    <property type="entry name" value="NTF2-like_dom_sf"/>
</dbReference>
<dbReference type="GO" id="GO:0034517">
    <property type="term" value="P:ribophagy"/>
    <property type="evidence" value="ECO:0007669"/>
    <property type="project" value="TreeGrafter"/>
</dbReference>
<dbReference type="GO" id="GO:1990861">
    <property type="term" value="C:Ubp3-Bre5 deubiquitination complex"/>
    <property type="evidence" value="ECO:0007669"/>
    <property type="project" value="TreeGrafter"/>
</dbReference>